<keyword evidence="2" id="KW-1185">Reference proteome</keyword>
<reference evidence="1" key="1">
    <citation type="journal article" date="2022" name="Int. J. Mol. Sci.">
        <title>Draft Genome of Tanacetum Coccineum: Genomic Comparison of Closely Related Tanacetum-Family Plants.</title>
        <authorList>
            <person name="Yamashiro T."/>
            <person name="Shiraishi A."/>
            <person name="Nakayama K."/>
            <person name="Satake H."/>
        </authorList>
    </citation>
    <scope>NUCLEOTIDE SEQUENCE</scope>
</reference>
<dbReference type="EMBL" id="BQNB010012729">
    <property type="protein sequence ID" value="GJT07185.1"/>
    <property type="molecule type" value="Genomic_DNA"/>
</dbReference>
<comment type="caution">
    <text evidence="1">The sequence shown here is derived from an EMBL/GenBank/DDBJ whole genome shotgun (WGS) entry which is preliminary data.</text>
</comment>
<evidence type="ECO:0000313" key="2">
    <source>
        <dbReference type="Proteomes" id="UP001151760"/>
    </source>
</evidence>
<reference evidence="1" key="2">
    <citation type="submission" date="2022-01" db="EMBL/GenBank/DDBJ databases">
        <authorList>
            <person name="Yamashiro T."/>
            <person name="Shiraishi A."/>
            <person name="Satake H."/>
            <person name="Nakayama K."/>
        </authorList>
    </citation>
    <scope>NUCLEOTIDE SEQUENCE</scope>
</reference>
<dbReference type="Gene3D" id="2.40.70.10">
    <property type="entry name" value="Acid Proteases"/>
    <property type="match status" value="1"/>
</dbReference>
<dbReference type="PANTHER" id="PTHR33067">
    <property type="entry name" value="RNA-DIRECTED DNA POLYMERASE-RELATED"/>
    <property type="match status" value="1"/>
</dbReference>
<dbReference type="InterPro" id="IPR021109">
    <property type="entry name" value="Peptidase_aspartic_dom_sf"/>
</dbReference>
<dbReference type="Proteomes" id="UP001151760">
    <property type="component" value="Unassembled WGS sequence"/>
</dbReference>
<proteinExistence type="predicted"/>
<name>A0ABQ5AX60_9ASTR</name>
<sequence>MTYPCHWFSEQVGLAGDMGSTNDVLIPLVVHDKEFKQNLVQPFKNPERVFRSSRKLSKTRSLDYLSSSEFNLISDPKDQFEEEETETMTEPTMEEYMTKTRDGYGLDNEDADEHIEKVLEIERFKELLLRCPQHYLTDMQEVISFYKGLDVPTRQILDSKGVIPSMKAADANKAIQDMVDHSQKWHNGTSTRCRSTETSDGLAAIQAQLNNLGREIKKVNEKVYDAQGSYELKDFDAYSIGTTLLDDALPPKEKDPRSFTLPCIINNLCFNKALADLGASNRDLKGIAENVLVGIDKFVFPVYFIVLDMLEDIKTPLILGRPFLSTAHAKIDVFKRKITLRVGNDKVMFKSDKPTSNIIKRVHALSLRERIELDLKDRLIGEALILNRSLDPLYEDYIKLNDLNEPLELSRNQVDDLEPTIKEGEVVDEPMKDIVKTRCDNVIITGLDFVVVKNIDSYRDEGMGDIIIGRPFCKDACIKAIGFDGMITIYKGNNSVTYQMARSHLRFKHLTNVQCSKMRSLLKVSVQDELKGISHPYQKLKGFYKEVLNLGPE</sequence>
<organism evidence="1 2">
    <name type="scientific">Tanacetum coccineum</name>
    <dbReference type="NCBI Taxonomy" id="301880"/>
    <lineage>
        <taxon>Eukaryota</taxon>
        <taxon>Viridiplantae</taxon>
        <taxon>Streptophyta</taxon>
        <taxon>Embryophyta</taxon>
        <taxon>Tracheophyta</taxon>
        <taxon>Spermatophyta</taxon>
        <taxon>Magnoliopsida</taxon>
        <taxon>eudicotyledons</taxon>
        <taxon>Gunneridae</taxon>
        <taxon>Pentapetalae</taxon>
        <taxon>asterids</taxon>
        <taxon>campanulids</taxon>
        <taxon>Asterales</taxon>
        <taxon>Asteraceae</taxon>
        <taxon>Asteroideae</taxon>
        <taxon>Anthemideae</taxon>
        <taxon>Anthemidinae</taxon>
        <taxon>Tanacetum</taxon>
    </lineage>
</organism>
<gene>
    <name evidence="1" type="ORF">Tco_0841647</name>
</gene>
<dbReference type="PANTHER" id="PTHR33067:SF35">
    <property type="entry name" value="ASPARTIC PEPTIDASE DDI1-TYPE DOMAIN-CONTAINING PROTEIN"/>
    <property type="match status" value="1"/>
</dbReference>
<accession>A0ABQ5AX60</accession>
<evidence type="ECO:0000313" key="1">
    <source>
        <dbReference type="EMBL" id="GJT07185.1"/>
    </source>
</evidence>
<protein>
    <submittedName>
        <fullName evidence="1">Gag-pol polyprotein</fullName>
    </submittedName>
</protein>